<dbReference type="Gene3D" id="3.20.20.80">
    <property type="entry name" value="Glycosidases"/>
    <property type="match status" value="1"/>
</dbReference>
<name>A0A194S470_RHOGW</name>
<dbReference type="AlphaFoldDB" id="A0A194S470"/>
<dbReference type="Gene3D" id="1.20.120.670">
    <property type="entry name" value="N-acetyl-b-d-glucoasminidase"/>
    <property type="match status" value="1"/>
</dbReference>
<keyword evidence="3" id="KW-1185">Reference proteome</keyword>
<dbReference type="Pfam" id="PF18088">
    <property type="entry name" value="Glyco_H_20C_C"/>
    <property type="match status" value="1"/>
</dbReference>
<reference evidence="2 3" key="1">
    <citation type="journal article" date="2015" name="Front. Microbiol.">
        <title>Genome sequence of the plant growth promoting endophytic yeast Rhodotorula graminis WP1.</title>
        <authorList>
            <person name="Firrincieli A."/>
            <person name="Otillar R."/>
            <person name="Salamov A."/>
            <person name="Schmutz J."/>
            <person name="Khan Z."/>
            <person name="Redman R.S."/>
            <person name="Fleck N.D."/>
            <person name="Lindquist E."/>
            <person name="Grigoriev I.V."/>
            <person name="Doty S.L."/>
        </authorList>
    </citation>
    <scope>NUCLEOTIDE SEQUENCE [LARGE SCALE GENOMIC DNA]</scope>
    <source>
        <strain evidence="2 3">WP1</strain>
    </source>
</reference>
<dbReference type="STRING" id="578459.A0A194S470"/>
<dbReference type="GO" id="GO:0015929">
    <property type="term" value="F:hexosaminidase activity"/>
    <property type="evidence" value="ECO:0007669"/>
    <property type="project" value="InterPro"/>
</dbReference>
<dbReference type="InterPro" id="IPR017853">
    <property type="entry name" value="GH"/>
</dbReference>
<protein>
    <submittedName>
        <fullName evidence="2">Glycoside hydrolase family 20 protein</fullName>
    </submittedName>
</protein>
<evidence type="ECO:0000313" key="2">
    <source>
        <dbReference type="EMBL" id="KPV74216.1"/>
    </source>
</evidence>
<dbReference type="OrthoDB" id="2100085at2759"/>
<proteinExistence type="predicted"/>
<dbReference type="GeneID" id="28977586"/>
<evidence type="ECO:0000259" key="1">
    <source>
        <dbReference type="Pfam" id="PF18088"/>
    </source>
</evidence>
<accession>A0A194S470</accession>
<dbReference type="RefSeq" id="XP_018270265.1">
    <property type="nucleotide sequence ID" value="XM_018417138.1"/>
</dbReference>
<keyword evidence="2" id="KW-0378">Hydrolase</keyword>
<dbReference type="InterPro" id="IPR041063">
    <property type="entry name" value="Glyco_H_20C_C"/>
</dbReference>
<dbReference type="InterPro" id="IPR038901">
    <property type="entry name" value="HEXDC-like"/>
</dbReference>
<dbReference type="OMA" id="AWTWSRF"/>
<feature type="domain" description="Glycoside Hydrolase 20C C-terminal" evidence="1">
    <location>
        <begin position="182"/>
        <end position="394"/>
    </location>
</feature>
<evidence type="ECO:0000313" key="3">
    <source>
        <dbReference type="Proteomes" id="UP000053890"/>
    </source>
</evidence>
<dbReference type="Proteomes" id="UP000053890">
    <property type="component" value="Unassembled WGS sequence"/>
</dbReference>
<dbReference type="PANTHER" id="PTHR21040:SF8">
    <property type="entry name" value="BCDNA.GH04120"/>
    <property type="match status" value="1"/>
</dbReference>
<dbReference type="PANTHER" id="PTHR21040">
    <property type="entry name" value="BCDNA.GH04120"/>
    <property type="match status" value="1"/>
</dbReference>
<dbReference type="SUPFAM" id="SSF51445">
    <property type="entry name" value="(Trans)glycosidases"/>
    <property type="match status" value="1"/>
</dbReference>
<gene>
    <name evidence="2" type="ORF">RHOBADRAFT_54067</name>
</gene>
<dbReference type="EMBL" id="KQ474080">
    <property type="protein sequence ID" value="KPV74216.1"/>
    <property type="molecule type" value="Genomic_DNA"/>
</dbReference>
<sequence length="411" mass="46872">MVRAISGPLRSRRIHIGMDEAHGVSEGRYRQLFGYKDSTQVFTEHLRRVDEICRAHQLEPMIWSDTAKNNQLSGYYDPNSQISSELTDAIPSGISTVFWEFWTALPFTFATVRASMKASKDPNAGVKHVMTTIWGDEGNECDLYSALPGMLYQAESAYTRADEVDAELLRRKFDGIVGADLDDWVYASKLDDTQAESQPISVNSHYTPNLAKFLLWEEPFFSFLSPQYRGYDLEAHYSHLASYLEQALSSDFSTMTPSISLPHSVDDLPLNVRLKLPYLLASVLSLKCHLRERLANAYRLGDREELEALGGAGERSRMSRLRGLVDELHALHRDNWMSMYKPFGWEVLDLRYGGLRARLETMHRRLVAYLDPADASVTKIEELEVELETIYPNQGCSLMLDYARCSRPQYI</sequence>
<organism evidence="2 3">
    <name type="scientific">Rhodotorula graminis (strain WP1)</name>
    <dbReference type="NCBI Taxonomy" id="578459"/>
    <lineage>
        <taxon>Eukaryota</taxon>
        <taxon>Fungi</taxon>
        <taxon>Dikarya</taxon>
        <taxon>Basidiomycota</taxon>
        <taxon>Pucciniomycotina</taxon>
        <taxon>Microbotryomycetes</taxon>
        <taxon>Sporidiobolales</taxon>
        <taxon>Sporidiobolaceae</taxon>
        <taxon>Rhodotorula</taxon>
    </lineage>
</organism>